<dbReference type="Pfam" id="PF13456">
    <property type="entry name" value="RVT_3"/>
    <property type="match status" value="1"/>
</dbReference>
<gene>
    <name evidence="2" type="ORF">HUJ06_009375</name>
</gene>
<dbReference type="InterPro" id="IPR044730">
    <property type="entry name" value="RNase_H-like_dom_plant"/>
</dbReference>
<name>A0A822Y8Y5_NELNU</name>
<sequence length="121" mass="13220">MNHVKINFDASVRSTTGLASIARVAKDCFGAILSFNFHSICFNNVTVTEAWAVWEALQGVLELPFEDFTVEGDLPSPSRASIQSASIHGPRLASLKTSKCYVEAVKRGSGSLMSIERQTLW</sequence>
<keyword evidence="3" id="KW-1185">Reference proteome</keyword>
<feature type="domain" description="RNase H type-1" evidence="1">
    <location>
        <begin position="7"/>
        <end position="74"/>
    </location>
</feature>
<protein>
    <recommendedName>
        <fullName evidence="1">RNase H type-1 domain-containing protein</fullName>
    </recommendedName>
</protein>
<accession>A0A822Y8Y5</accession>
<proteinExistence type="predicted"/>
<evidence type="ECO:0000313" key="2">
    <source>
        <dbReference type="EMBL" id="DAD30524.1"/>
    </source>
</evidence>
<comment type="caution">
    <text evidence="2">The sequence shown here is derived from an EMBL/GenBank/DDBJ whole genome shotgun (WGS) entry which is preliminary data.</text>
</comment>
<dbReference type="GO" id="GO:0004523">
    <property type="term" value="F:RNA-DNA hybrid ribonuclease activity"/>
    <property type="evidence" value="ECO:0007669"/>
    <property type="project" value="InterPro"/>
</dbReference>
<dbReference type="EMBL" id="DUZY01000003">
    <property type="protein sequence ID" value="DAD30524.1"/>
    <property type="molecule type" value="Genomic_DNA"/>
</dbReference>
<dbReference type="Proteomes" id="UP000607653">
    <property type="component" value="Unassembled WGS sequence"/>
</dbReference>
<dbReference type="CDD" id="cd06222">
    <property type="entry name" value="RNase_H_like"/>
    <property type="match status" value="1"/>
</dbReference>
<reference evidence="2 3" key="1">
    <citation type="journal article" date="2020" name="Mol. Biol. Evol.">
        <title>Distinct Expression and Methylation Patterns for Genes with Different Fates following a Single Whole-Genome Duplication in Flowering Plants.</title>
        <authorList>
            <person name="Shi T."/>
            <person name="Rahmani R.S."/>
            <person name="Gugger P.F."/>
            <person name="Wang M."/>
            <person name="Li H."/>
            <person name="Zhang Y."/>
            <person name="Li Z."/>
            <person name="Wang Q."/>
            <person name="Van de Peer Y."/>
            <person name="Marchal K."/>
            <person name="Chen J."/>
        </authorList>
    </citation>
    <scope>NUCLEOTIDE SEQUENCE [LARGE SCALE GENOMIC DNA]</scope>
    <source>
        <tissue evidence="2">Leaf</tissue>
    </source>
</reference>
<dbReference type="AlphaFoldDB" id="A0A822Y8Y5"/>
<dbReference type="GO" id="GO:0003676">
    <property type="term" value="F:nucleic acid binding"/>
    <property type="evidence" value="ECO:0007669"/>
    <property type="project" value="InterPro"/>
</dbReference>
<evidence type="ECO:0000259" key="1">
    <source>
        <dbReference type="Pfam" id="PF13456"/>
    </source>
</evidence>
<evidence type="ECO:0000313" key="3">
    <source>
        <dbReference type="Proteomes" id="UP000607653"/>
    </source>
</evidence>
<dbReference type="InterPro" id="IPR002156">
    <property type="entry name" value="RNaseH_domain"/>
</dbReference>
<organism evidence="2 3">
    <name type="scientific">Nelumbo nucifera</name>
    <name type="common">Sacred lotus</name>
    <dbReference type="NCBI Taxonomy" id="4432"/>
    <lineage>
        <taxon>Eukaryota</taxon>
        <taxon>Viridiplantae</taxon>
        <taxon>Streptophyta</taxon>
        <taxon>Embryophyta</taxon>
        <taxon>Tracheophyta</taxon>
        <taxon>Spermatophyta</taxon>
        <taxon>Magnoliopsida</taxon>
        <taxon>Proteales</taxon>
        <taxon>Nelumbonaceae</taxon>
        <taxon>Nelumbo</taxon>
    </lineage>
</organism>